<keyword evidence="4" id="KW-1185">Reference proteome</keyword>
<dbReference type="Gene3D" id="3.40.50.1820">
    <property type="entry name" value="alpha/beta hydrolase"/>
    <property type="match status" value="1"/>
</dbReference>
<organism evidence="3 4">
    <name type="scientific">Corynebacterium lactis RW2-5</name>
    <dbReference type="NCBI Taxonomy" id="1408189"/>
    <lineage>
        <taxon>Bacteria</taxon>
        <taxon>Bacillati</taxon>
        <taxon>Actinomycetota</taxon>
        <taxon>Actinomycetes</taxon>
        <taxon>Mycobacteriales</taxon>
        <taxon>Corynebacteriaceae</taxon>
        <taxon>Corynebacterium</taxon>
    </lineage>
</organism>
<dbReference type="RefSeq" id="WP_053411331.1">
    <property type="nucleotide sequence ID" value="NZ_CP006841.1"/>
</dbReference>
<dbReference type="EMBL" id="CP006841">
    <property type="protein sequence ID" value="ALA66547.1"/>
    <property type="molecule type" value="Genomic_DNA"/>
</dbReference>
<dbReference type="PATRIC" id="fig|1408189.4.peg.205"/>
<protein>
    <submittedName>
        <fullName evidence="3">Hydrolase</fullName>
    </submittedName>
</protein>
<evidence type="ECO:0000256" key="1">
    <source>
        <dbReference type="ARBA" id="ARBA00022801"/>
    </source>
</evidence>
<dbReference type="Pfam" id="PF12697">
    <property type="entry name" value="Abhydrolase_6"/>
    <property type="match status" value="1"/>
</dbReference>
<feature type="domain" description="AB hydrolase-1" evidence="2">
    <location>
        <begin position="37"/>
        <end position="318"/>
    </location>
</feature>
<evidence type="ECO:0000259" key="2">
    <source>
        <dbReference type="Pfam" id="PF12697"/>
    </source>
</evidence>
<proteinExistence type="predicted"/>
<dbReference type="STRING" id="1408189.CLAC_01035"/>
<sequence>MTSHSDQLDGPWRHRMVHVHGQRLHVAECGTAADPLVLLLHGSTGGWFEWSEVLPLLSDAPIHAVAVSLRGYGQSDRTPRGYDPEVAAEDIAGLIRALGHSTALLVGQGFGTWIAWTLAARTPDLCSGIVGCGSTHPQVWLSKLMSPWSEAFRTALAPTVGRSWWRSRPRVPAGLKRFGPKRGQTPSQQDLTIEKIVKESLASTAPGFANSEAGARMADLMRDSLRAGALRPATAHIDWWTKPKPGSFRRWIKAVEKPLHDRTRTVLLVGDSDRKTPVELVRESMTRGVTGGGNSEVIVVEGAGHYLPLEAPKAVAEAVCERLHWLPRY</sequence>
<dbReference type="PRINTS" id="PR00412">
    <property type="entry name" value="EPOXHYDRLASE"/>
</dbReference>
<dbReference type="InterPro" id="IPR000639">
    <property type="entry name" value="Epox_hydrolase-like"/>
</dbReference>
<dbReference type="KEGG" id="clw:CLAC_01035"/>
<dbReference type="GO" id="GO:0016787">
    <property type="term" value="F:hydrolase activity"/>
    <property type="evidence" value="ECO:0007669"/>
    <property type="project" value="UniProtKB-KW"/>
</dbReference>
<evidence type="ECO:0000313" key="4">
    <source>
        <dbReference type="Proteomes" id="UP000058446"/>
    </source>
</evidence>
<dbReference type="OrthoDB" id="2987348at2"/>
<dbReference type="Proteomes" id="UP000058446">
    <property type="component" value="Chromosome"/>
</dbReference>
<dbReference type="PANTHER" id="PTHR43329">
    <property type="entry name" value="EPOXIDE HYDROLASE"/>
    <property type="match status" value="1"/>
</dbReference>
<dbReference type="SUPFAM" id="SSF53474">
    <property type="entry name" value="alpha/beta-Hydrolases"/>
    <property type="match status" value="1"/>
</dbReference>
<keyword evidence="1 3" id="KW-0378">Hydrolase</keyword>
<reference evidence="3 4" key="1">
    <citation type="submission" date="2013-10" db="EMBL/GenBank/DDBJ databases">
        <title>Complete genome sequence of Corynebacterium lactis DSM 45799(T), isolated from raw cow milk.</title>
        <authorList>
            <person name="Ruckert C."/>
            <person name="Albersmeier A."/>
            <person name="Lipski A."/>
            <person name="Kalinowski J."/>
        </authorList>
    </citation>
    <scope>NUCLEOTIDE SEQUENCE [LARGE SCALE GENOMIC DNA]</scope>
    <source>
        <strain evidence="3 4">RW2-5</strain>
    </source>
</reference>
<dbReference type="InterPro" id="IPR000073">
    <property type="entry name" value="AB_hydrolase_1"/>
</dbReference>
<name>A0A0K2GXM6_9CORY</name>
<dbReference type="AlphaFoldDB" id="A0A0K2GXM6"/>
<gene>
    <name evidence="3" type="ORF">CLAC_01035</name>
</gene>
<dbReference type="InterPro" id="IPR029058">
    <property type="entry name" value="AB_hydrolase_fold"/>
</dbReference>
<accession>A0A0K2GXM6</accession>
<evidence type="ECO:0000313" key="3">
    <source>
        <dbReference type="EMBL" id="ALA66547.1"/>
    </source>
</evidence>